<name>Q1EL60_9EUPU</name>
<dbReference type="Gene3D" id="2.60.40.2080">
    <property type="match status" value="1"/>
</dbReference>
<organism evidence="3">
    <name type="scientific">Cepaea hortensis</name>
    <dbReference type="NCBI Taxonomy" id="97200"/>
    <lineage>
        <taxon>Eukaryota</taxon>
        <taxon>Metazoa</taxon>
        <taxon>Spiralia</taxon>
        <taxon>Lophotrochozoa</taxon>
        <taxon>Mollusca</taxon>
        <taxon>Gastropoda</taxon>
        <taxon>Heterobranchia</taxon>
        <taxon>Euthyneura</taxon>
        <taxon>Panpulmonata</taxon>
        <taxon>Eupulmonata</taxon>
        <taxon>Stylommatophora</taxon>
        <taxon>Helicina</taxon>
        <taxon>Helicoidea</taxon>
        <taxon>Helicidae</taxon>
        <taxon>Cepaea</taxon>
    </lineage>
</organism>
<feature type="domain" description="H-type lectin" evidence="2">
    <location>
        <begin position="53"/>
        <end position="118"/>
    </location>
</feature>
<feature type="signal peptide" evidence="1">
    <location>
        <begin position="1"/>
        <end position="19"/>
    </location>
</feature>
<dbReference type="InterPro" id="IPR037221">
    <property type="entry name" value="H-type_lectin_dom_sf"/>
</dbReference>
<evidence type="ECO:0000313" key="3">
    <source>
        <dbReference type="EMBL" id="CAK19329.1"/>
    </source>
</evidence>
<dbReference type="GO" id="GO:0030246">
    <property type="term" value="F:carbohydrate binding"/>
    <property type="evidence" value="ECO:0007669"/>
    <property type="project" value="InterPro"/>
</dbReference>
<evidence type="ECO:0000256" key="1">
    <source>
        <dbReference type="SAM" id="SignalP"/>
    </source>
</evidence>
<dbReference type="Pfam" id="PF09458">
    <property type="entry name" value="H_lectin"/>
    <property type="match status" value="1"/>
</dbReference>
<dbReference type="EMBL" id="AM263209">
    <property type="protein sequence ID" value="CAK19329.1"/>
    <property type="molecule type" value="mRNA"/>
</dbReference>
<dbReference type="AlphaFoldDB" id="Q1EL60"/>
<gene>
    <name evidence="3" type="primary">gaggII-like</name>
</gene>
<protein>
    <submittedName>
        <fullName evidence="3">CHAII like protein</fullName>
    </submittedName>
</protein>
<evidence type="ECO:0000259" key="2">
    <source>
        <dbReference type="Pfam" id="PF09458"/>
    </source>
</evidence>
<reference evidence="3" key="1">
    <citation type="submission" date="2006-05" db="EMBL/GenBank/DDBJ databases">
        <title>gaggII-like gene in Cepaea hortensis.</title>
        <authorList>
            <person name="Schmidt K.H."/>
            <person name="Gerlach D."/>
        </authorList>
    </citation>
    <scope>NUCLEOTIDE SEQUENCE</scope>
    <source>
        <tissue evidence="3">Albumin gland</tissue>
    </source>
</reference>
<keyword evidence="1" id="KW-0732">Signal</keyword>
<accession>Q1EL60</accession>
<feature type="chain" id="PRO_5004188667" evidence="1">
    <location>
        <begin position="20"/>
        <end position="120"/>
    </location>
</feature>
<dbReference type="SUPFAM" id="SSF141086">
    <property type="entry name" value="Agglutinin HPA-like"/>
    <property type="match status" value="1"/>
</dbReference>
<dbReference type="InterPro" id="IPR019019">
    <property type="entry name" value="H-type_lectin_domain"/>
</dbReference>
<sequence length="120" mass="13325">MQAFIAGLLLLCVLSFAAAQCVQTGTIECGNDDSWPSVPSDDPSKVNTRELAKTITFSSSYCRSPVVLLSITQLDVEKNQNLRVISRLYTASPTGFKASCYTWYNTKVYRMTISWIAIEN</sequence>
<proteinExistence type="evidence at transcript level"/>
<dbReference type="GO" id="GO:0007155">
    <property type="term" value="P:cell adhesion"/>
    <property type="evidence" value="ECO:0007669"/>
    <property type="project" value="InterPro"/>
</dbReference>